<evidence type="ECO:0000256" key="1">
    <source>
        <dbReference type="ARBA" id="ARBA00022574"/>
    </source>
</evidence>
<evidence type="ECO:0000256" key="3">
    <source>
        <dbReference type="PROSITE-ProRule" id="PRU00221"/>
    </source>
</evidence>
<dbReference type="InterPro" id="IPR050349">
    <property type="entry name" value="WD_LIS1/nudF_dynein_reg"/>
</dbReference>
<dbReference type="Pfam" id="PF00400">
    <property type="entry name" value="WD40"/>
    <property type="match status" value="7"/>
</dbReference>
<keyword evidence="1 3" id="KW-0853">WD repeat</keyword>
<keyword evidence="6" id="KW-1185">Reference proteome</keyword>
<proteinExistence type="predicted"/>
<accession>J4H265</accession>
<dbReference type="PROSITE" id="PS50082">
    <property type="entry name" value="WD_REPEATS_2"/>
    <property type="match status" value="4"/>
</dbReference>
<feature type="region of interest" description="Disordered" evidence="4">
    <location>
        <begin position="286"/>
        <end position="330"/>
    </location>
</feature>
<dbReference type="SMART" id="SM00320">
    <property type="entry name" value="WD40"/>
    <property type="match status" value="8"/>
</dbReference>
<dbReference type="CDD" id="cd00200">
    <property type="entry name" value="WD40"/>
    <property type="match status" value="1"/>
</dbReference>
<reference evidence="5 6" key="1">
    <citation type="journal article" date="2012" name="Appl. Environ. Microbiol.">
        <title>Short-read sequencing for genomic analysis of the brown rot fungus Fibroporia radiculosa.</title>
        <authorList>
            <person name="Tang J.D."/>
            <person name="Perkins A.D."/>
            <person name="Sonstegard T.S."/>
            <person name="Schroeder S.G."/>
            <person name="Burgess S.C."/>
            <person name="Diehl S.V."/>
        </authorList>
    </citation>
    <scope>NUCLEOTIDE SEQUENCE [LARGE SCALE GENOMIC DNA]</scope>
    <source>
        <strain evidence="5 6">TFFH 294</strain>
    </source>
</reference>
<evidence type="ECO:0000313" key="6">
    <source>
        <dbReference type="Proteomes" id="UP000006352"/>
    </source>
</evidence>
<dbReference type="PROSITE" id="PS00678">
    <property type="entry name" value="WD_REPEATS_1"/>
    <property type="match status" value="1"/>
</dbReference>
<dbReference type="PROSITE" id="PS50294">
    <property type="entry name" value="WD_REPEATS_REGION"/>
    <property type="match status" value="4"/>
</dbReference>
<dbReference type="PANTHER" id="PTHR44129">
    <property type="entry name" value="WD REPEAT-CONTAINING PROTEIN POP1"/>
    <property type="match status" value="1"/>
</dbReference>
<feature type="region of interest" description="Disordered" evidence="4">
    <location>
        <begin position="466"/>
        <end position="507"/>
    </location>
</feature>
<evidence type="ECO:0000313" key="5">
    <source>
        <dbReference type="EMBL" id="CCM00984.1"/>
    </source>
</evidence>
<dbReference type="OrthoDB" id="538223at2759"/>
<dbReference type="InterPro" id="IPR019775">
    <property type="entry name" value="WD40_repeat_CS"/>
</dbReference>
<keyword evidence="2" id="KW-0677">Repeat</keyword>
<feature type="compositionally biased region" description="Polar residues" evidence="4">
    <location>
        <begin position="473"/>
        <end position="491"/>
    </location>
</feature>
<feature type="repeat" description="WD" evidence="3">
    <location>
        <begin position="829"/>
        <end position="861"/>
    </location>
</feature>
<gene>
    <name evidence="5" type="ORF">FIBRA_03032</name>
</gene>
<dbReference type="AlphaFoldDB" id="J4H265"/>
<dbReference type="InterPro" id="IPR015943">
    <property type="entry name" value="WD40/YVTN_repeat-like_dom_sf"/>
</dbReference>
<dbReference type="Proteomes" id="UP000006352">
    <property type="component" value="Unassembled WGS sequence"/>
</dbReference>
<dbReference type="SUPFAM" id="SSF50978">
    <property type="entry name" value="WD40 repeat-like"/>
    <property type="match status" value="1"/>
</dbReference>
<evidence type="ECO:0000256" key="2">
    <source>
        <dbReference type="ARBA" id="ARBA00022737"/>
    </source>
</evidence>
<dbReference type="HOGENOM" id="CLU_000288_57_36_1"/>
<dbReference type="Gene3D" id="2.130.10.10">
    <property type="entry name" value="YVTN repeat-like/Quinoprotein amine dehydrogenase"/>
    <property type="match status" value="3"/>
</dbReference>
<dbReference type="GeneID" id="24095895"/>
<feature type="repeat" description="WD" evidence="3">
    <location>
        <begin position="618"/>
        <end position="659"/>
    </location>
</feature>
<organism evidence="5 6">
    <name type="scientific">Fibroporia radiculosa</name>
    <dbReference type="NCBI Taxonomy" id="599839"/>
    <lineage>
        <taxon>Eukaryota</taxon>
        <taxon>Fungi</taxon>
        <taxon>Dikarya</taxon>
        <taxon>Basidiomycota</taxon>
        <taxon>Agaricomycotina</taxon>
        <taxon>Agaricomycetes</taxon>
        <taxon>Polyporales</taxon>
        <taxon>Fibroporiaceae</taxon>
        <taxon>Fibroporia</taxon>
    </lineage>
</organism>
<dbReference type="RefSeq" id="XP_012180267.1">
    <property type="nucleotide sequence ID" value="XM_012324877.1"/>
</dbReference>
<dbReference type="InParanoid" id="J4H265"/>
<dbReference type="STRING" id="599839.J4H265"/>
<feature type="repeat" description="WD" evidence="3">
    <location>
        <begin position="701"/>
        <end position="742"/>
    </location>
</feature>
<dbReference type="EMBL" id="HE797011">
    <property type="protein sequence ID" value="CCM00984.1"/>
    <property type="molecule type" value="Genomic_DNA"/>
</dbReference>
<dbReference type="InterPro" id="IPR036322">
    <property type="entry name" value="WD40_repeat_dom_sf"/>
</dbReference>
<protein>
    <submittedName>
        <fullName evidence="5">Uncharacterized protein</fullName>
    </submittedName>
</protein>
<dbReference type="InterPro" id="IPR001680">
    <property type="entry name" value="WD40_rpt"/>
</dbReference>
<sequence length="880" mass="96374">MSETSRNTGFPKLNRKYSMMMFALVPDCSPHSVAQYYRPPPRSQSLVKFLYTPHLANLMNSGSPEDIYAEQLFRCRQGYPLWVPEPSEYGEVEIGDVGYIDRGGFLRMFNAMCDAKDPKHKEYGVPAGFAKFEAKDFGKQRRENAISAGALWSLGFQQVDVSAEVGSHGVGLGFHFECNEDQGALLILKHDAARESLKSVRKISDYMKANIQSWYAFATDVLQLDIDLEDILFIYGFVKTTQWAVSSVLNGGKKTKISFNGNFTLPAEVSFTLSAGRTESTLANCAHRAGPRRSSDQPHRTQSGGRKRKGGPNTKMDGGASTVVDSDHNPEVGPLKADQCIFLHYYKMKKRLRGFRSPAVIKAAAEPQDPSLGPDDDNDNDGYVVEQGPAPQKSYDPVKFVLDYILEFQPEVETAIASDHDIVQLCKGIEIPEDIPAFLKSIQPPIEVTADGFGMLAFDDDNFNEETEHTRTVESLTPTNGASTSGANPSQEHAAGLPTVHQDDTQYDSGDMRWRTARTRMGPEDDTLLPPPHENPRGCVYALAYSSDSRFVAAGFEDDESTIIIWNTTSRQSHQVLQAGEGEIYALAFSPNGEELAAASFGGTVIIWNVMNGMRSERLGHDEFVNSIAYSSDGKTLVSASGDFIVRLWDIPAGSLRAATQKHDSMILSLAVSPNGSRFATSTDSFAHIFDMKDGSLLHRLGSHDGLINSIAFSPDSRRLATASDDQSVRIWGVATGQNFMILCEYVCPVLSAAFSGDGKQILAITSEGDTKICDSFSGDLLATIESGTIESGLVNTALFSPDASLVAAGATCSVYIWDTKIQKRLARLTGHSDNVTRMCFSPDNKQLVTTADDSTIKLFEFAARSAEDHMERMFAEVTL</sequence>
<name>J4H265_9APHY</name>
<feature type="repeat" description="WD" evidence="3">
    <location>
        <begin position="577"/>
        <end position="618"/>
    </location>
</feature>
<evidence type="ECO:0000256" key="4">
    <source>
        <dbReference type="SAM" id="MobiDB-lite"/>
    </source>
</evidence>